<dbReference type="GO" id="GO:1904680">
    <property type="term" value="F:peptide transmembrane transporter activity"/>
    <property type="evidence" value="ECO:0007669"/>
    <property type="project" value="TreeGrafter"/>
</dbReference>
<evidence type="ECO:0000256" key="1">
    <source>
        <dbReference type="SAM" id="SignalP"/>
    </source>
</evidence>
<proteinExistence type="predicted"/>
<dbReference type="InterPro" id="IPR000914">
    <property type="entry name" value="SBP_5_dom"/>
</dbReference>
<gene>
    <name evidence="3" type="ORF">FB566_5257</name>
</gene>
<dbReference type="InterPro" id="IPR030678">
    <property type="entry name" value="Peptide/Ni-bd"/>
</dbReference>
<dbReference type="RefSeq" id="WP_142045101.1">
    <property type="nucleotide sequence ID" value="NZ_JBHTGS010000002.1"/>
</dbReference>
<dbReference type="GO" id="GO:0015833">
    <property type="term" value="P:peptide transport"/>
    <property type="evidence" value="ECO:0007669"/>
    <property type="project" value="TreeGrafter"/>
</dbReference>
<dbReference type="InterPro" id="IPR039424">
    <property type="entry name" value="SBP_5"/>
</dbReference>
<dbReference type="CDD" id="cd08506">
    <property type="entry name" value="PBP2_clavulanate_OppA2"/>
    <property type="match status" value="1"/>
</dbReference>
<dbReference type="PROSITE" id="PS51257">
    <property type="entry name" value="PROKAR_LIPOPROTEIN"/>
    <property type="match status" value="1"/>
</dbReference>
<feature type="signal peptide" evidence="1">
    <location>
        <begin position="1"/>
        <end position="29"/>
    </location>
</feature>
<evidence type="ECO:0000259" key="2">
    <source>
        <dbReference type="Pfam" id="PF00496"/>
    </source>
</evidence>
<dbReference type="GO" id="GO:0043190">
    <property type="term" value="C:ATP-binding cassette (ABC) transporter complex"/>
    <property type="evidence" value="ECO:0007669"/>
    <property type="project" value="InterPro"/>
</dbReference>
<dbReference type="Proteomes" id="UP000317043">
    <property type="component" value="Unassembled WGS sequence"/>
</dbReference>
<keyword evidence="4" id="KW-1185">Reference proteome</keyword>
<dbReference type="AlphaFoldDB" id="A0A543B494"/>
<dbReference type="InParanoid" id="A0A543B494"/>
<protein>
    <submittedName>
        <fullName evidence="3">Peptide/nickel transport system substrate-binding protein</fullName>
    </submittedName>
</protein>
<keyword evidence="1" id="KW-0732">Signal</keyword>
<sequence length="580" mass="62340">MRAFSTNRRGGRFSRAALAAALVVAVASACTPDEAEDTGVSGEPARGGTVRVLTQIGGFDTLDPQRLFVTSQLNASKLITRTLTTFAAAPGVAGSELVGDLATDTGRPNKDFTVWEFTLRQGIKWENGETVTCEDVRYGVLRNFDIRNADDAVIVSGPPYPVKWLDVPQDYTGSLTEPETHVPGAVCIDDRTIRFKLTESIPHFPAGVAMPAFSPVPAGSDTGADYVPVATGPYKLAEFQPLTSDSVGVAVFERNDQWDAETDPVRSASPDRVEFEFGVDLEHAAQQIITGNPDYDNAVMYENVPANYIQQVINDAQLMSQTVTGSTSSITYMAINTETVTDVECRQALVYGFNKRKYLDIRGGQIFGEYASSMIAPDDPAHKDFDIYGLNGSPEGDLNRAQQLLDEAGDCPTTLTLDAPDTPANKLTAQTVVDTYGRLGISVKVNLIDPGVYYSELDFEKNQHDLVISGWAPDWPGGSGVLPALYHGDLLVEGSNSNYSRLDDPEINTLMDEAAAAGDLAESNRLWGEVDEAVHALAASVPISYMKAVSLCGPKVRGAFLNSQWGAVDISSLGVVGDTE</sequence>
<evidence type="ECO:0000313" key="3">
    <source>
        <dbReference type="EMBL" id="TQL79647.1"/>
    </source>
</evidence>
<dbReference type="PANTHER" id="PTHR30290:SF83">
    <property type="entry name" value="ABC TRANSPORTER SUBSTRATE-BINDING PROTEIN"/>
    <property type="match status" value="1"/>
</dbReference>
<dbReference type="PANTHER" id="PTHR30290">
    <property type="entry name" value="PERIPLASMIC BINDING COMPONENT OF ABC TRANSPORTER"/>
    <property type="match status" value="1"/>
</dbReference>
<feature type="domain" description="Solute-binding protein family 5" evidence="2">
    <location>
        <begin position="96"/>
        <end position="488"/>
    </location>
</feature>
<dbReference type="SUPFAM" id="SSF53850">
    <property type="entry name" value="Periplasmic binding protein-like II"/>
    <property type="match status" value="1"/>
</dbReference>
<organism evidence="3 4">
    <name type="scientific">Stackebrandtia endophytica</name>
    <dbReference type="NCBI Taxonomy" id="1496996"/>
    <lineage>
        <taxon>Bacteria</taxon>
        <taxon>Bacillati</taxon>
        <taxon>Actinomycetota</taxon>
        <taxon>Actinomycetes</taxon>
        <taxon>Glycomycetales</taxon>
        <taxon>Glycomycetaceae</taxon>
        <taxon>Stackebrandtia</taxon>
    </lineage>
</organism>
<accession>A0A543B494</accession>
<dbReference type="Gene3D" id="3.40.190.10">
    <property type="entry name" value="Periplasmic binding protein-like II"/>
    <property type="match status" value="1"/>
</dbReference>
<dbReference type="Gene3D" id="3.10.105.10">
    <property type="entry name" value="Dipeptide-binding Protein, Domain 3"/>
    <property type="match status" value="1"/>
</dbReference>
<dbReference type="OrthoDB" id="5240629at2"/>
<dbReference type="Pfam" id="PF00496">
    <property type="entry name" value="SBP_bac_5"/>
    <property type="match status" value="1"/>
</dbReference>
<comment type="caution">
    <text evidence="3">The sequence shown here is derived from an EMBL/GenBank/DDBJ whole genome shotgun (WGS) entry which is preliminary data.</text>
</comment>
<name>A0A543B494_9ACTN</name>
<dbReference type="GO" id="GO:0042597">
    <property type="term" value="C:periplasmic space"/>
    <property type="evidence" value="ECO:0007669"/>
    <property type="project" value="UniProtKB-ARBA"/>
</dbReference>
<feature type="chain" id="PRO_5039476166" evidence="1">
    <location>
        <begin position="30"/>
        <end position="580"/>
    </location>
</feature>
<evidence type="ECO:0000313" key="4">
    <source>
        <dbReference type="Proteomes" id="UP000317043"/>
    </source>
</evidence>
<dbReference type="PIRSF" id="PIRSF002741">
    <property type="entry name" value="MppA"/>
    <property type="match status" value="1"/>
</dbReference>
<reference evidence="3 4" key="1">
    <citation type="submission" date="2019-06" db="EMBL/GenBank/DDBJ databases">
        <title>Sequencing the genomes of 1000 actinobacteria strains.</title>
        <authorList>
            <person name="Klenk H.-P."/>
        </authorList>
    </citation>
    <scope>NUCLEOTIDE SEQUENCE [LARGE SCALE GENOMIC DNA]</scope>
    <source>
        <strain evidence="3 4">DSM 45928</strain>
    </source>
</reference>
<dbReference type="EMBL" id="VFOW01000001">
    <property type="protein sequence ID" value="TQL79647.1"/>
    <property type="molecule type" value="Genomic_DNA"/>
</dbReference>